<proteinExistence type="predicted"/>
<evidence type="ECO:0000313" key="1">
    <source>
        <dbReference type="EMBL" id="VEG45270.1"/>
    </source>
</evidence>
<organism evidence="1 2">
    <name type="scientific">Mycolicibacterium chitae</name>
    <name type="common">Mycobacterium chitae</name>
    <dbReference type="NCBI Taxonomy" id="1792"/>
    <lineage>
        <taxon>Bacteria</taxon>
        <taxon>Bacillati</taxon>
        <taxon>Actinomycetota</taxon>
        <taxon>Actinomycetes</taxon>
        <taxon>Mycobacteriales</taxon>
        <taxon>Mycobacteriaceae</taxon>
        <taxon>Mycolicibacterium</taxon>
    </lineage>
</organism>
<reference evidence="1 2" key="1">
    <citation type="submission" date="2018-12" db="EMBL/GenBank/DDBJ databases">
        <authorList>
            <consortium name="Pathogen Informatics"/>
        </authorList>
    </citation>
    <scope>NUCLEOTIDE SEQUENCE [LARGE SCALE GENOMIC DNA]</scope>
    <source>
        <strain evidence="1 2">NCTC10485</strain>
    </source>
</reference>
<keyword evidence="1" id="KW-0436">Ligase</keyword>
<dbReference type="AlphaFoldDB" id="A0A3S4RCQ7"/>
<dbReference type="GO" id="GO:0016874">
    <property type="term" value="F:ligase activity"/>
    <property type="evidence" value="ECO:0007669"/>
    <property type="project" value="UniProtKB-KW"/>
</dbReference>
<evidence type="ECO:0000313" key="2">
    <source>
        <dbReference type="Proteomes" id="UP000282551"/>
    </source>
</evidence>
<gene>
    <name evidence="1" type="ORF">NCTC10485_00503</name>
</gene>
<dbReference type="SUPFAM" id="SSF52980">
    <property type="entry name" value="Restriction endonuclease-like"/>
    <property type="match status" value="1"/>
</dbReference>
<dbReference type="InterPro" id="IPR011335">
    <property type="entry name" value="Restrct_endonuc-II-like"/>
</dbReference>
<name>A0A3S4RCQ7_MYCCI</name>
<sequence length="262" mass="29052">MPVYPGVWVPRDVELSHRSYARAAWLWSRRSGIPAGLSAAAVLGSKWIDANKPVELIHTNRRPPSGIIVHTDALSSGETQLASGMSITTPARTAFDLGRRLPLTEGVQRIDALLNATGIKIGDIEDIIAAHPGARGVRQLRRTLTLVDSGAESPYESLTRLLLVQAGFPRPETQLEVFEECGALFARLDMGWCEYGVGVDFDGAQHWTDPRRRSWDVERYARLPELGWIDIRVTAGMLHNRRSAFFDRVGAALMSRGCPRTW</sequence>
<protein>
    <submittedName>
        <fullName evidence="1">Cullin, a subunit of E3 ubiquitin ligase</fullName>
    </submittedName>
</protein>
<dbReference type="Proteomes" id="UP000282551">
    <property type="component" value="Chromosome"/>
</dbReference>
<keyword evidence="2" id="KW-1185">Reference proteome</keyword>
<dbReference type="EMBL" id="LR134355">
    <property type="protein sequence ID" value="VEG45270.1"/>
    <property type="molecule type" value="Genomic_DNA"/>
</dbReference>
<accession>A0A3S4RCQ7</accession>